<dbReference type="PANTHER" id="PTHR10775:SF188">
    <property type="entry name" value="TRANSPOSASE-ASSOCIATED DOMAIN-CONTAINING PROTEIN"/>
    <property type="match status" value="1"/>
</dbReference>
<name>A0AAW2UQG2_SESRA</name>
<dbReference type="AlphaFoldDB" id="A0AAW2UQG2"/>
<evidence type="ECO:0000313" key="1">
    <source>
        <dbReference type="EMBL" id="KAL0419068.1"/>
    </source>
</evidence>
<organism evidence="1">
    <name type="scientific">Sesamum radiatum</name>
    <name type="common">Black benniseed</name>
    <dbReference type="NCBI Taxonomy" id="300843"/>
    <lineage>
        <taxon>Eukaryota</taxon>
        <taxon>Viridiplantae</taxon>
        <taxon>Streptophyta</taxon>
        <taxon>Embryophyta</taxon>
        <taxon>Tracheophyta</taxon>
        <taxon>Spermatophyta</taxon>
        <taxon>Magnoliopsida</taxon>
        <taxon>eudicotyledons</taxon>
        <taxon>Gunneridae</taxon>
        <taxon>Pentapetalae</taxon>
        <taxon>asterids</taxon>
        <taxon>lamiids</taxon>
        <taxon>Lamiales</taxon>
        <taxon>Pedaliaceae</taxon>
        <taxon>Sesamum</taxon>
    </lineage>
</organism>
<reference evidence="1" key="2">
    <citation type="journal article" date="2024" name="Plant">
        <title>Genomic evolution and insights into agronomic trait innovations of Sesamum species.</title>
        <authorList>
            <person name="Miao H."/>
            <person name="Wang L."/>
            <person name="Qu L."/>
            <person name="Liu H."/>
            <person name="Sun Y."/>
            <person name="Le M."/>
            <person name="Wang Q."/>
            <person name="Wei S."/>
            <person name="Zheng Y."/>
            <person name="Lin W."/>
            <person name="Duan Y."/>
            <person name="Cao H."/>
            <person name="Xiong S."/>
            <person name="Wang X."/>
            <person name="Wei L."/>
            <person name="Li C."/>
            <person name="Ma Q."/>
            <person name="Ju M."/>
            <person name="Zhao R."/>
            <person name="Li G."/>
            <person name="Mu C."/>
            <person name="Tian Q."/>
            <person name="Mei H."/>
            <person name="Zhang T."/>
            <person name="Gao T."/>
            <person name="Zhang H."/>
        </authorList>
    </citation>
    <scope>NUCLEOTIDE SEQUENCE</scope>
    <source>
        <strain evidence="1">G02</strain>
    </source>
</reference>
<accession>A0AAW2UQG2</accession>
<comment type="caution">
    <text evidence="1">The sequence shown here is derived from an EMBL/GenBank/DDBJ whole genome shotgun (WGS) entry which is preliminary data.</text>
</comment>
<protein>
    <submittedName>
        <fullName evidence="1">Uncharacterized protein</fullName>
    </submittedName>
</protein>
<gene>
    <name evidence="1" type="ORF">Sradi_1320300</name>
</gene>
<proteinExistence type="predicted"/>
<dbReference type="EMBL" id="JACGWJ010000005">
    <property type="protein sequence ID" value="KAL0419068.1"/>
    <property type="molecule type" value="Genomic_DNA"/>
</dbReference>
<sequence length="114" mass="13100">MVFDAVGLVFWSNYNQEGAPDDVVKRLHPISIGIVAGLVTIKADANFSELTYDKISQLTNNILHCDHTLPLDYYSRKKLIRDLDLPVEKIDPCNNGCMLYWKDDIDLDYCKFCR</sequence>
<reference evidence="1" key="1">
    <citation type="submission" date="2020-06" db="EMBL/GenBank/DDBJ databases">
        <authorList>
            <person name="Li T."/>
            <person name="Hu X."/>
            <person name="Zhang T."/>
            <person name="Song X."/>
            <person name="Zhang H."/>
            <person name="Dai N."/>
            <person name="Sheng W."/>
            <person name="Hou X."/>
            <person name="Wei L."/>
        </authorList>
    </citation>
    <scope>NUCLEOTIDE SEQUENCE</scope>
    <source>
        <strain evidence="1">G02</strain>
        <tissue evidence="1">Leaf</tissue>
    </source>
</reference>
<dbReference type="PANTHER" id="PTHR10775">
    <property type="entry name" value="OS08G0208400 PROTEIN"/>
    <property type="match status" value="1"/>
</dbReference>